<evidence type="ECO:0000313" key="3">
    <source>
        <dbReference type="Proteomes" id="UP000886998"/>
    </source>
</evidence>
<comment type="caution">
    <text evidence="2">The sequence shown here is derived from an EMBL/GenBank/DDBJ whole genome shotgun (WGS) entry which is preliminary data.</text>
</comment>
<keyword evidence="1" id="KW-1133">Transmembrane helix</keyword>
<evidence type="ECO:0000256" key="1">
    <source>
        <dbReference type="SAM" id="Phobius"/>
    </source>
</evidence>
<dbReference type="OrthoDB" id="5950040at2759"/>
<sequence length="113" mass="13231">MEEEYVLDSYNYTDYNFTYCLNMTMEECRLGPQRDPLHRLPMPLFHLFLMTGVIGNICTCIVIAKPIHATQPIIISSVWLYRSSALFWGFPQELTYGIGPIHFGEPFYLWDDL</sequence>
<dbReference type="EMBL" id="BMAV01020009">
    <property type="protein sequence ID" value="GFY73358.1"/>
    <property type="molecule type" value="Genomic_DNA"/>
</dbReference>
<evidence type="ECO:0000313" key="2">
    <source>
        <dbReference type="EMBL" id="GFY73358.1"/>
    </source>
</evidence>
<keyword evidence="2" id="KW-0675">Receptor</keyword>
<keyword evidence="3" id="KW-1185">Reference proteome</keyword>
<dbReference type="AlphaFoldDB" id="A0A8X6YJ86"/>
<keyword evidence="1" id="KW-0812">Transmembrane</keyword>
<organism evidence="2 3">
    <name type="scientific">Trichonephila inaurata madagascariensis</name>
    <dbReference type="NCBI Taxonomy" id="2747483"/>
    <lineage>
        <taxon>Eukaryota</taxon>
        <taxon>Metazoa</taxon>
        <taxon>Ecdysozoa</taxon>
        <taxon>Arthropoda</taxon>
        <taxon>Chelicerata</taxon>
        <taxon>Arachnida</taxon>
        <taxon>Araneae</taxon>
        <taxon>Araneomorphae</taxon>
        <taxon>Entelegynae</taxon>
        <taxon>Araneoidea</taxon>
        <taxon>Nephilidae</taxon>
        <taxon>Trichonephila</taxon>
        <taxon>Trichonephila inaurata</taxon>
    </lineage>
</organism>
<feature type="transmembrane region" description="Helical" evidence="1">
    <location>
        <begin position="44"/>
        <end position="64"/>
    </location>
</feature>
<dbReference type="Proteomes" id="UP000886998">
    <property type="component" value="Unassembled WGS sequence"/>
</dbReference>
<name>A0A8X6YJ86_9ARAC</name>
<proteinExistence type="predicted"/>
<keyword evidence="1" id="KW-0472">Membrane</keyword>
<accession>A0A8X6YJ86</accession>
<gene>
    <name evidence="2" type="primary">PK1-R_9</name>
    <name evidence="2" type="ORF">TNIN_409891</name>
</gene>
<protein>
    <submittedName>
        <fullName evidence="2">Pyrokinin-1 receptor</fullName>
    </submittedName>
</protein>
<reference evidence="2" key="1">
    <citation type="submission" date="2020-08" db="EMBL/GenBank/DDBJ databases">
        <title>Multicomponent nature underlies the extraordinary mechanical properties of spider dragline silk.</title>
        <authorList>
            <person name="Kono N."/>
            <person name="Nakamura H."/>
            <person name="Mori M."/>
            <person name="Yoshida Y."/>
            <person name="Ohtoshi R."/>
            <person name="Malay A.D."/>
            <person name="Moran D.A.P."/>
            <person name="Tomita M."/>
            <person name="Numata K."/>
            <person name="Arakawa K."/>
        </authorList>
    </citation>
    <scope>NUCLEOTIDE SEQUENCE</scope>
</reference>